<dbReference type="Proteomes" id="UP000283530">
    <property type="component" value="Unassembled WGS sequence"/>
</dbReference>
<evidence type="ECO:0000313" key="2">
    <source>
        <dbReference type="EMBL" id="RWR74309.1"/>
    </source>
</evidence>
<name>A0A3S3PVM7_9MAGN</name>
<protein>
    <submittedName>
        <fullName evidence="2">Uncharacterized protein</fullName>
    </submittedName>
</protein>
<evidence type="ECO:0000256" key="1">
    <source>
        <dbReference type="SAM" id="MobiDB-lite"/>
    </source>
</evidence>
<dbReference type="EMBL" id="QPKB01000001">
    <property type="protein sequence ID" value="RWR74309.1"/>
    <property type="molecule type" value="Genomic_DNA"/>
</dbReference>
<comment type="caution">
    <text evidence="2">The sequence shown here is derived from an EMBL/GenBank/DDBJ whole genome shotgun (WGS) entry which is preliminary data.</text>
</comment>
<sequence>MAAKGGFQHYELHFLELRCKSRWHSSNRFNKQGPLVDSLAEEKQRLEDALGASTLRVDQLEALEAICKRGSGRRQNKLRVKEEKRRPRSLGGEPEERPSGGVEAGGRSGSQSQVRERGRFSRMRPPKRPFTTALRCSASVTRRGSRHGVPP</sequence>
<proteinExistence type="predicted"/>
<keyword evidence="3" id="KW-1185">Reference proteome</keyword>
<evidence type="ECO:0000313" key="3">
    <source>
        <dbReference type="Proteomes" id="UP000283530"/>
    </source>
</evidence>
<reference evidence="2 3" key="1">
    <citation type="journal article" date="2019" name="Nat. Plants">
        <title>Stout camphor tree genome fills gaps in understanding of flowering plant genome evolution.</title>
        <authorList>
            <person name="Chaw S.M."/>
            <person name="Liu Y.C."/>
            <person name="Wu Y.W."/>
            <person name="Wang H.Y."/>
            <person name="Lin C.I."/>
            <person name="Wu C.S."/>
            <person name="Ke H.M."/>
            <person name="Chang L.Y."/>
            <person name="Hsu C.Y."/>
            <person name="Yang H.T."/>
            <person name="Sudianto E."/>
            <person name="Hsu M.H."/>
            <person name="Wu K.P."/>
            <person name="Wang L.N."/>
            <person name="Leebens-Mack J.H."/>
            <person name="Tsai I.J."/>
        </authorList>
    </citation>
    <scope>NUCLEOTIDE SEQUENCE [LARGE SCALE GENOMIC DNA]</scope>
    <source>
        <strain evidence="3">cv. Chaw 1501</strain>
        <tissue evidence="2">Young leaves</tissue>
    </source>
</reference>
<accession>A0A3S3PVM7</accession>
<gene>
    <name evidence="2" type="ORF">CKAN_00263400</name>
</gene>
<feature type="region of interest" description="Disordered" evidence="1">
    <location>
        <begin position="71"/>
        <end position="151"/>
    </location>
</feature>
<organism evidence="2 3">
    <name type="scientific">Cinnamomum micranthum f. kanehirae</name>
    <dbReference type="NCBI Taxonomy" id="337451"/>
    <lineage>
        <taxon>Eukaryota</taxon>
        <taxon>Viridiplantae</taxon>
        <taxon>Streptophyta</taxon>
        <taxon>Embryophyta</taxon>
        <taxon>Tracheophyta</taxon>
        <taxon>Spermatophyta</taxon>
        <taxon>Magnoliopsida</taxon>
        <taxon>Magnoliidae</taxon>
        <taxon>Laurales</taxon>
        <taxon>Lauraceae</taxon>
        <taxon>Cinnamomum</taxon>
    </lineage>
</organism>
<dbReference type="AlphaFoldDB" id="A0A3S3PVM7"/>